<name>W0RTA5_9BACT</name>
<reference evidence="3 4" key="1">
    <citation type="journal article" date="2014" name="Genome Announc.">
        <title>Genome Sequence and Methylome of Soil Bacterium Gemmatirosa kalamazoonensis KBS708T, a Member of the Rarely Cultivated Gemmatimonadetes Phylum.</title>
        <authorList>
            <person name="Debruyn J.M."/>
            <person name="Radosevich M."/>
            <person name="Wommack K.E."/>
            <person name="Polson S.W."/>
            <person name="Hauser L.J."/>
            <person name="Fawaz M.N."/>
            <person name="Korlach J."/>
            <person name="Tsai Y.C."/>
        </authorList>
    </citation>
    <scope>NUCLEOTIDE SEQUENCE [LARGE SCALE GENOMIC DNA]</scope>
    <source>
        <strain evidence="3 4">KBS708</strain>
        <plasmid evidence="4">Plasmid 1</plasmid>
    </source>
</reference>
<sequence length="350" mass="37382">MHEHHGTTIARTPSRLPTPPPLALDLSHAGRPVGWVRGDTIGFRGFASNVEAAHAAWVAYRAVALRLAKTDGRRPIPVDIGRLTLSAGDDGDDGDDRTVVMASGQPIATLLPPDPGSRSGDSFGFELRVPAPTYETRMRAMAYLAHRALRKSGVRWALWARDGQPRERRGDAVPAEAITSPRPPRAEARSARRAVDRGFALLCLALVVSVALIVPRNAVLPLGAMVLAALVLVGAIELPRRWWVRRVRAAEARAGLVTVDHATATRRAPAAEPQTRGGALRRPVAVAVTVTASVAALLLALVMPDHLAGPVGVLGLTGLLASRLLAPRPGIHEREEIEARREPDEGLTRA</sequence>
<evidence type="ECO:0000256" key="1">
    <source>
        <dbReference type="SAM" id="MobiDB-lite"/>
    </source>
</evidence>
<feature type="transmembrane region" description="Helical" evidence="2">
    <location>
        <begin position="284"/>
        <end position="301"/>
    </location>
</feature>
<feature type="transmembrane region" description="Helical" evidence="2">
    <location>
        <begin position="220"/>
        <end position="238"/>
    </location>
</feature>
<dbReference type="KEGG" id="gba:J421_5278"/>
<feature type="transmembrane region" description="Helical" evidence="2">
    <location>
        <begin position="194"/>
        <end position="214"/>
    </location>
</feature>
<feature type="transmembrane region" description="Helical" evidence="2">
    <location>
        <begin position="307"/>
        <end position="326"/>
    </location>
</feature>
<gene>
    <name evidence="3" type="ORF">J421_5278</name>
</gene>
<dbReference type="InParanoid" id="W0RTA5"/>
<geneLocation type="plasmid" evidence="3 4">
    <name>1</name>
</geneLocation>
<dbReference type="EMBL" id="CP007129">
    <property type="protein sequence ID" value="AHG92813.1"/>
    <property type="molecule type" value="Genomic_DNA"/>
</dbReference>
<organism evidence="3 4">
    <name type="scientific">Gemmatirosa kalamazoonensis</name>
    <dbReference type="NCBI Taxonomy" id="861299"/>
    <lineage>
        <taxon>Bacteria</taxon>
        <taxon>Pseudomonadati</taxon>
        <taxon>Gemmatimonadota</taxon>
        <taxon>Gemmatimonadia</taxon>
        <taxon>Gemmatimonadales</taxon>
        <taxon>Gemmatimonadaceae</taxon>
        <taxon>Gemmatirosa</taxon>
    </lineage>
</organism>
<evidence type="ECO:0000313" key="3">
    <source>
        <dbReference type="EMBL" id="AHG92813.1"/>
    </source>
</evidence>
<keyword evidence="3" id="KW-0614">Plasmid</keyword>
<feature type="region of interest" description="Disordered" evidence="1">
    <location>
        <begin position="1"/>
        <end position="21"/>
    </location>
</feature>
<dbReference type="AlphaFoldDB" id="W0RTA5"/>
<proteinExistence type="predicted"/>
<accession>W0RTA5</accession>
<keyword evidence="4" id="KW-1185">Reference proteome</keyword>
<dbReference type="Proteomes" id="UP000019151">
    <property type="component" value="Plasmid 1"/>
</dbReference>
<keyword evidence="2" id="KW-0472">Membrane</keyword>
<keyword evidence="2" id="KW-1133">Transmembrane helix</keyword>
<evidence type="ECO:0000256" key="2">
    <source>
        <dbReference type="SAM" id="Phobius"/>
    </source>
</evidence>
<feature type="region of interest" description="Disordered" evidence="1">
    <location>
        <begin position="169"/>
        <end position="188"/>
    </location>
</feature>
<protein>
    <submittedName>
        <fullName evidence="3">Uncharacterized protein</fullName>
    </submittedName>
</protein>
<dbReference type="RefSeq" id="WP_148306554.1">
    <property type="nucleotide sequence ID" value="NZ_CP007129.1"/>
</dbReference>
<evidence type="ECO:0000313" key="4">
    <source>
        <dbReference type="Proteomes" id="UP000019151"/>
    </source>
</evidence>
<dbReference type="HOGENOM" id="CLU_791696_0_0_0"/>
<dbReference type="PATRIC" id="fig|861299.3.peg.5337"/>
<keyword evidence="2" id="KW-0812">Transmembrane</keyword>